<evidence type="ECO:0000256" key="3">
    <source>
        <dbReference type="ARBA" id="ARBA00009859"/>
    </source>
</evidence>
<accession>A0A0D2LPE1</accession>
<dbReference type="GO" id="GO:0008017">
    <property type="term" value="F:microtubule binding"/>
    <property type="evidence" value="ECO:0007669"/>
    <property type="project" value="InterPro"/>
</dbReference>
<evidence type="ECO:0000313" key="13">
    <source>
        <dbReference type="EMBL" id="KIY93614.1"/>
    </source>
</evidence>
<comment type="similarity">
    <text evidence="3">Belongs to the DRC4 family.</text>
</comment>
<keyword evidence="5" id="KW-0493">Microtubule</keyword>
<dbReference type="GO" id="GO:0048870">
    <property type="term" value="P:cell motility"/>
    <property type="evidence" value="ECO:0007669"/>
    <property type="project" value="InterPro"/>
</dbReference>
<dbReference type="InterPro" id="IPR039308">
    <property type="entry name" value="GAS8"/>
</dbReference>
<name>A0A0D2LPE1_9CHLO</name>
<evidence type="ECO:0000256" key="6">
    <source>
        <dbReference type="ARBA" id="ARBA00022846"/>
    </source>
</evidence>
<keyword evidence="4" id="KW-0963">Cytoplasm</keyword>
<dbReference type="Pfam" id="PF13851">
    <property type="entry name" value="GAS"/>
    <property type="match status" value="1"/>
</dbReference>
<evidence type="ECO:0000256" key="11">
    <source>
        <dbReference type="SAM" id="Coils"/>
    </source>
</evidence>
<evidence type="ECO:0000259" key="12">
    <source>
        <dbReference type="Pfam" id="PF13851"/>
    </source>
</evidence>
<dbReference type="RefSeq" id="XP_013892634.1">
    <property type="nucleotide sequence ID" value="XM_014037180.1"/>
</dbReference>
<dbReference type="PANTHER" id="PTHR31543">
    <property type="entry name" value="DYNEIN REGULATORY COMPLEX SUBUNIT 4"/>
    <property type="match status" value="1"/>
</dbReference>
<feature type="domain" description="Growth arrest-specific protein 8" evidence="12">
    <location>
        <begin position="1"/>
        <end position="146"/>
    </location>
</feature>
<evidence type="ECO:0000313" key="14">
    <source>
        <dbReference type="Proteomes" id="UP000054498"/>
    </source>
</evidence>
<protein>
    <submittedName>
        <fullName evidence="13">Putative Growth arrest-specific protein 8</fullName>
    </submittedName>
</protein>
<dbReference type="GO" id="GO:0005874">
    <property type="term" value="C:microtubule"/>
    <property type="evidence" value="ECO:0007669"/>
    <property type="project" value="UniProtKB-KW"/>
</dbReference>
<dbReference type="InterPro" id="IPR025593">
    <property type="entry name" value="GAS8_dom"/>
</dbReference>
<gene>
    <name evidence="13" type="ORF">MNEG_14348</name>
</gene>
<dbReference type="GO" id="GO:0031514">
    <property type="term" value="C:motile cilium"/>
    <property type="evidence" value="ECO:0007669"/>
    <property type="project" value="UniProtKB-SubCell"/>
</dbReference>
<keyword evidence="6" id="KW-0282">Flagellum</keyword>
<organism evidence="13 14">
    <name type="scientific">Monoraphidium neglectum</name>
    <dbReference type="NCBI Taxonomy" id="145388"/>
    <lineage>
        <taxon>Eukaryota</taxon>
        <taxon>Viridiplantae</taxon>
        <taxon>Chlorophyta</taxon>
        <taxon>core chlorophytes</taxon>
        <taxon>Chlorophyceae</taxon>
        <taxon>CS clade</taxon>
        <taxon>Sphaeropleales</taxon>
        <taxon>Selenastraceae</taxon>
        <taxon>Monoraphidium</taxon>
    </lineage>
</organism>
<proteinExistence type="inferred from homology"/>
<dbReference type="STRING" id="145388.A0A0D2LPE1"/>
<keyword evidence="9" id="KW-0206">Cytoskeleton</keyword>
<sequence length="230" mass="24775">MKKREAQNEKLMYEIAQENKRLSEPLARSLKEVETLRGALAAYDKDKASLAAAKARLAAAEKRIKALEWEGEVLTQRLAAASDERDALRAKFESGVYDVVQRSGLKSMVLEKRVAALSGALELKEAQLGEVLAAAHLDPATLQQARVRAAVRAGAGRALVSGRLEEVLSVKNATIRALQADVAKVSKAHNDLIRVYEAKLAQFGVPPEELGFRPLVTTTALGPAGLVSGQ</sequence>
<dbReference type="GeneID" id="25731901"/>
<evidence type="ECO:0000256" key="7">
    <source>
        <dbReference type="ARBA" id="ARBA00023054"/>
    </source>
</evidence>
<keyword evidence="14" id="KW-1185">Reference proteome</keyword>
<evidence type="ECO:0000256" key="5">
    <source>
        <dbReference type="ARBA" id="ARBA00022701"/>
    </source>
</evidence>
<dbReference type="KEGG" id="mng:MNEG_14348"/>
<dbReference type="PANTHER" id="PTHR31543:SF0">
    <property type="entry name" value="DYNEIN REGULATORY COMPLEX SUBUNIT 4"/>
    <property type="match status" value="1"/>
</dbReference>
<keyword evidence="10" id="KW-0966">Cell projection</keyword>
<keyword evidence="8" id="KW-0969">Cilium</keyword>
<evidence type="ECO:0000256" key="8">
    <source>
        <dbReference type="ARBA" id="ARBA00023069"/>
    </source>
</evidence>
<dbReference type="GO" id="GO:0031267">
    <property type="term" value="F:small GTPase binding"/>
    <property type="evidence" value="ECO:0007669"/>
    <property type="project" value="InterPro"/>
</dbReference>
<evidence type="ECO:0000256" key="2">
    <source>
        <dbReference type="ARBA" id="ARBA00004245"/>
    </source>
</evidence>
<evidence type="ECO:0000256" key="9">
    <source>
        <dbReference type="ARBA" id="ARBA00023212"/>
    </source>
</evidence>
<dbReference type="AlphaFoldDB" id="A0A0D2LPE1"/>
<reference evidence="13 14" key="1">
    <citation type="journal article" date="2013" name="BMC Genomics">
        <title>Reconstruction of the lipid metabolism for the microalga Monoraphidium neglectum from its genome sequence reveals characteristics suitable for biofuel production.</title>
        <authorList>
            <person name="Bogen C."/>
            <person name="Al-Dilaimi A."/>
            <person name="Albersmeier A."/>
            <person name="Wichmann J."/>
            <person name="Grundmann M."/>
            <person name="Rupp O."/>
            <person name="Lauersen K.J."/>
            <person name="Blifernez-Klassen O."/>
            <person name="Kalinowski J."/>
            <person name="Goesmann A."/>
            <person name="Mussgnug J.H."/>
            <person name="Kruse O."/>
        </authorList>
    </citation>
    <scope>NUCLEOTIDE SEQUENCE [LARGE SCALE GENOMIC DNA]</scope>
    <source>
        <strain evidence="13 14">SAG 48.87</strain>
    </source>
</reference>
<keyword evidence="7 11" id="KW-0175">Coiled coil</keyword>
<dbReference type="EMBL" id="KK104639">
    <property type="protein sequence ID" value="KIY93614.1"/>
    <property type="molecule type" value="Genomic_DNA"/>
</dbReference>
<dbReference type="GO" id="GO:0005794">
    <property type="term" value="C:Golgi apparatus"/>
    <property type="evidence" value="ECO:0007669"/>
    <property type="project" value="TreeGrafter"/>
</dbReference>
<evidence type="ECO:0000256" key="10">
    <source>
        <dbReference type="ARBA" id="ARBA00023273"/>
    </source>
</evidence>
<feature type="coiled-coil region" evidence="11">
    <location>
        <begin position="1"/>
        <end position="77"/>
    </location>
</feature>
<comment type="subcellular location">
    <subcellularLocation>
        <location evidence="1">Cell projection</location>
        <location evidence="1">Cilium</location>
        <location evidence="1">Flagellum</location>
    </subcellularLocation>
    <subcellularLocation>
        <location evidence="2">Cytoplasm</location>
        <location evidence="2">Cytoskeleton</location>
    </subcellularLocation>
</comment>
<dbReference type="Proteomes" id="UP000054498">
    <property type="component" value="Unassembled WGS sequence"/>
</dbReference>
<dbReference type="OrthoDB" id="767661at2759"/>
<evidence type="ECO:0000256" key="4">
    <source>
        <dbReference type="ARBA" id="ARBA00022490"/>
    </source>
</evidence>
<evidence type="ECO:0000256" key="1">
    <source>
        <dbReference type="ARBA" id="ARBA00004230"/>
    </source>
</evidence>